<evidence type="ECO:0000256" key="2">
    <source>
        <dbReference type="ARBA" id="ARBA00022670"/>
    </source>
</evidence>
<dbReference type="InterPro" id="IPR045051">
    <property type="entry name" value="SBT"/>
</dbReference>
<evidence type="ECO:0000256" key="4">
    <source>
        <dbReference type="ARBA" id="ARBA00022801"/>
    </source>
</evidence>
<evidence type="ECO:0000313" key="12">
    <source>
        <dbReference type="EMBL" id="KAK6934661.1"/>
    </source>
</evidence>
<evidence type="ECO:0000256" key="3">
    <source>
        <dbReference type="ARBA" id="ARBA00022729"/>
    </source>
</evidence>
<dbReference type="Proteomes" id="UP001370490">
    <property type="component" value="Unassembled WGS sequence"/>
</dbReference>
<reference evidence="11 13" key="1">
    <citation type="submission" date="2023-12" db="EMBL/GenBank/DDBJ databases">
        <title>A high-quality genome assembly for Dillenia turbinata (Dilleniales).</title>
        <authorList>
            <person name="Chanderbali A."/>
        </authorList>
    </citation>
    <scope>NUCLEOTIDE SEQUENCE [LARGE SCALE GENOMIC DNA]</scope>
    <source>
        <strain evidence="11">LSX21</strain>
        <tissue evidence="11">Leaf</tissue>
    </source>
</reference>
<organism evidence="11 13">
    <name type="scientific">Dillenia turbinata</name>
    <dbReference type="NCBI Taxonomy" id="194707"/>
    <lineage>
        <taxon>Eukaryota</taxon>
        <taxon>Viridiplantae</taxon>
        <taxon>Streptophyta</taxon>
        <taxon>Embryophyta</taxon>
        <taxon>Tracheophyta</taxon>
        <taxon>Spermatophyta</taxon>
        <taxon>Magnoliopsida</taxon>
        <taxon>eudicotyledons</taxon>
        <taxon>Gunneridae</taxon>
        <taxon>Pentapetalae</taxon>
        <taxon>Dilleniales</taxon>
        <taxon>Dilleniaceae</taxon>
        <taxon>Dillenia</taxon>
    </lineage>
</organism>
<dbReference type="InterPro" id="IPR046450">
    <property type="entry name" value="PA_dom_sf"/>
</dbReference>
<dbReference type="GO" id="GO:0006508">
    <property type="term" value="P:proteolysis"/>
    <property type="evidence" value="ECO:0007669"/>
    <property type="project" value="UniProtKB-KW"/>
</dbReference>
<evidence type="ECO:0000256" key="5">
    <source>
        <dbReference type="ARBA" id="ARBA00022825"/>
    </source>
</evidence>
<keyword evidence="5" id="KW-0720">Serine protease</keyword>
<keyword evidence="13" id="KW-1185">Reference proteome</keyword>
<dbReference type="Gene3D" id="2.60.40.2310">
    <property type="match status" value="1"/>
</dbReference>
<dbReference type="Pfam" id="PF02225">
    <property type="entry name" value="PA"/>
    <property type="match status" value="1"/>
</dbReference>
<sequence length="478" mass="52374">MQFTLRSVSFFSIFIFSLLHVPTHAIKKSYIVYLGEHSHDSEVPSADLDQVTNSHYQFLSSFLQNSNERPEDVIFYSYTRNINGFAAILDEEQAAEIAKHPKVVSVLPNLGRKLHTTHSWELMGLERYGNAPSQSLWKKANFGEDIIIANLDTGVFPESKSFDDEGMGPVPSKWKGICQNGNKEDEIHCNSLSDKGLPRQKFYPLISAADTKAGNVSSEDALLCKAGTLDPKLVKGKILVCRRGGNARVEKGQQAALAGAVAMILVNDELSGNEVVADPHILPASHISYADGLDLFSYLKSTKTRDNTDLPMITAAKDEATPFSYGGGHVRPNRAVDPGLVYDLIPTDYIKFLCGLGYNQTQIDLFTKGSFCPKSFKITDLNYPSITVPSLSGTVTVSRTLKNVGSPGTYHGSVKSPPGISVELQPKSLKFEKIGEEKSFKLLLKAKGSDVAKEYVFGHLLWSDGTHNVRSPIVVKSS</sequence>
<dbReference type="FunFam" id="3.50.30.30:FF:000005">
    <property type="entry name" value="subtilisin-like protease SBT1.5"/>
    <property type="match status" value="1"/>
</dbReference>
<comment type="similarity">
    <text evidence="1">Belongs to the peptidase S8 family.</text>
</comment>
<dbReference type="Pfam" id="PF05922">
    <property type="entry name" value="Inhibitor_I9"/>
    <property type="match status" value="1"/>
</dbReference>
<dbReference type="InterPro" id="IPR036852">
    <property type="entry name" value="Peptidase_S8/S53_dom_sf"/>
</dbReference>
<dbReference type="SUPFAM" id="SSF52743">
    <property type="entry name" value="Subtilisin-like"/>
    <property type="match status" value="1"/>
</dbReference>
<feature type="domain" description="Subtilisin-like protease fibronectin type-III" evidence="10">
    <location>
        <begin position="380"/>
        <end position="475"/>
    </location>
</feature>
<gene>
    <name evidence="11" type="ORF">RJ641_034814</name>
    <name evidence="12" type="ORF">RJ641_034816</name>
</gene>
<evidence type="ECO:0000256" key="1">
    <source>
        <dbReference type="ARBA" id="ARBA00011073"/>
    </source>
</evidence>
<dbReference type="GO" id="GO:0004252">
    <property type="term" value="F:serine-type endopeptidase activity"/>
    <property type="evidence" value="ECO:0007669"/>
    <property type="project" value="InterPro"/>
</dbReference>
<proteinExistence type="inferred from homology"/>
<dbReference type="InterPro" id="IPR041469">
    <property type="entry name" value="Subtilisin-like_FN3"/>
</dbReference>
<feature type="chain" id="PRO_5044710960" evidence="7">
    <location>
        <begin position="26"/>
        <end position="478"/>
    </location>
</feature>
<dbReference type="Pfam" id="PF17766">
    <property type="entry name" value="fn3_6"/>
    <property type="match status" value="1"/>
</dbReference>
<dbReference type="AlphaFoldDB" id="A0AAN8VJ88"/>
<dbReference type="Gene3D" id="3.30.70.80">
    <property type="entry name" value="Peptidase S8 propeptide/proteinase inhibitor I9"/>
    <property type="match status" value="1"/>
</dbReference>
<dbReference type="CDD" id="cd02120">
    <property type="entry name" value="PA_subtilisin_like"/>
    <property type="match status" value="1"/>
</dbReference>
<evidence type="ECO:0000256" key="6">
    <source>
        <dbReference type="ARBA" id="ARBA00023180"/>
    </source>
</evidence>
<dbReference type="FunFam" id="3.30.70.80:FF:000002">
    <property type="entry name" value="Subtilisin-like protease SBT5.3"/>
    <property type="match status" value="1"/>
</dbReference>
<feature type="domain" description="PA" evidence="8">
    <location>
        <begin position="220"/>
        <end position="295"/>
    </location>
</feature>
<evidence type="ECO:0000313" key="13">
    <source>
        <dbReference type="Proteomes" id="UP001370490"/>
    </source>
</evidence>
<dbReference type="InterPro" id="IPR010259">
    <property type="entry name" value="S8pro/Inhibitor_I9"/>
</dbReference>
<dbReference type="EMBL" id="JBAMMX010000008">
    <property type="protein sequence ID" value="KAK6934659.1"/>
    <property type="molecule type" value="Genomic_DNA"/>
</dbReference>
<dbReference type="EMBL" id="JBAMMX010000008">
    <property type="protein sequence ID" value="KAK6934661.1"/>
    <property type="molecule type" value="Genomic_DNA"/>
</dbReference>
<evidence type="ECO:0000256" key="7">
    <source>
        <dbReference type="SAM" id="SignalP"/>
    </source>
</evidence>
<protein>
    <submittedName>
        <fullName evidence="11">Subtilisin-like protease, fibronectin type-III domain</fullName>
    </submittedName>
</protein>
<evidence type="ECO:0000313" key="11">
    <source>
        <dbReference type="EMBL" id="KAK6934659.1"/>
    </source>
</evidence>
<dbReference type="FunFam" id="2.60.40.2310:FF:000002">
    <property type="entry name" value="p69E protein-like"/>
    <property type="match status" value="1"/>
</dbReference>
<dbReference type="InterPro" id="IPR003137">
    <property type="entry name" value="PA_domain"/>
</dbReference>
<comment type="caution">
    <text evidence="11">The sequence shown here is derived from an EMBL/GenBank/DDBJ whole genome shotgun (WGS) entry which is preliminary data.</text>
</comment>
<keyword evidence="4" id="KW-0378">Hydrolase</keyword>
<name>A0AAN8VJ88_9MAGN</name>
<keyword evidence="2 11" id="KW-0645">Protease</keyword>
<dbReference type="PANTHER" id="PTHR10795">
    <property type="entry name" value="PROPROTEIN CONVERTASE SUBTILISIN/KEXIN"/>
    <property type="match status" value="1"/>
</dbReference>
<feature type="signal peptide" evidence="7">
    <location>
        <begin position="1"/>
        <end position="25"/>
    </location>
</feature>
<evidence type="ECO:0000259" key="8">
    <source>
        <dbReference type="Pfam" id="PF02225"/>
    </source>
</evidence>
<dbReference type="SUPFAM" id="SSF52025">
    <property type="entry name" value="PA domain"/>
    <property type="match status" value="1"/>
</dbReference>
<evidence type="ECO:0000259" key="9">
    <source>
        <dbReference type="Pfam" id="PF05922"/>
    </source>
</evidence>
<keyword evidence="6" id="KW-0325">Glycoprotein</keyword>
<accession>A0AAN8VJ88</accession>
<feature type="domain" description="Inhibitor I9" evidence="9">
    <location>
        <begin position="29"/>
        <end position="115"/>
    </location>
</feature>
<dbReference type="InterPro" id="IPR037045">
    <property type="entry name" value="S8pro/Inhibitor_I9_sf"/>
</dbReference>
<evidence type="ECO:0000259" key="10">
    <source>
        <dbReference type="Pfam" id="PF17766"/>
    </source>
</evidence>
<dbReference type="Gene3D" id="3.50.30.30">
    <property type="match status" value="1"/>
</dbReference>
<keyword evidence="3 7" id="KW-0732">Signal</keyword>